<feature type="chain" id="PRO_5042266676" description="Snakin-2" evidence="2">
    <location>
        <begin position="22"/>
        <end position="114"/>
    </location>
</feature>
<protein>
    <recommendedName>
        <fullName evidence="5">Snakin-2</fullName>
    </recommendedName>
</protein>
<dbReference type="Proteomes" id="UP000077755">
    <property type="component" value="Chromosome 8"/>
</dbReference>
<reference evidence="3" key="1">
    <citation type="journal article" date="2016" name="Nat. Genet.">
        <title>A high-quality carrot genome assembly provides new insights into carotenoid accumulation and asterid genome evolution.</title>
        <authorList>
            <person name="Iorizzo M."/>
            <person name="Ellison S."/>
            <person name="Senalik D."/>
            <person name="Zeng P."/>
            <person name="Satapoomin P."/>
            <person name="Huang J."/>
            <person name="Bowman M."/>
            <person name="Iovene M."/>
            <person name="Sanseverino W."/>
            <person name="Cavagnaro P."/>
            <person name="Yildiz M."/>
            <person name="Macko-Podgorni A."/>
            <person name="Moranska E."/>
            <person name="Grzebelus E."/>
            <person name="Grzebelus D."/>
            <person name="Ashrafi H."/>
            <person name="Zheng Z."/>
            <person name="Cheng S."/>
            <person name="Spooner D."/>
            <person name="Van Deynze A."/>
            <person name="Simon P."/>
        </authorList>
    </citation>
    <scope>NUCLEOTIDE SEQUENCE</scope>
    <source>
        <tissue evidence="3">Leaf</tissue>
    </source>
</reference>
<evidence type="ECO:0000256" key="2">
    <source>
        <dbReference type="SAM" id="SignalP"/>
    </source>
</evidence>
<evidence type="ECO:0008006" key="5">
    <source>
        <dbReference type="Google" id="ProtNLM"/>
    </source>
</evidence>
<dbReference type="PANTHER" id="PTHR23201:SF149">
    <property type="entry name" value="GIBBERELLIN STIMULATED TRANSCRIPT RELATED PROTEIN 2"/>
    <property type="match status" value="1"/>
</dbReference>
<reference evidence="3" key="2">
    <citation type="submission" date="2022-03" db="EMBL/GenBank/DDBJ databases">
        <title>Draft title - Genomic analysis of global carrot germplasm unveils the trajectory of domestication and the origin of high carotenoid orange carrot.</title>
        <authorList>
            <person name="Iorizzo M."/>
            <person name="Ellison S."/>
            <person name="Senalik D."/>
            <person name="Macko-Podgorni A."/>
            <person name="Grzebelus D."/>
            <person name="Bostan H."/>
            <person name="Rolling W."/>
            <person name="Curaba J."/>
            <person name="Simon P."/>
        </authorList>
    </citation>
    <scope>NUCLEOTIDE SEQUENCE</scope>
    <source>
        <tissue evidence="3">Leaf</tissue>
    </source>
</reference>
<organism evidence="3 4">
    <name type="scientific">Daucus carota subsp. sativus</name>
    <name type="common">Carrot</name>
    <dbReference type="NCBI Taxonomy" id="79200"/>
    <lineage>
        <taxon>Eukaryota</taxon>
        <taxon>Viridiplantae</taxon>
        <taxon>Streptophyta</taxon>
        <taxon>Embryophyta</taxon>
        <taxon>Tracheophyta</taxon>
        <taxon>Spermatophyta</taxon>
        <taxon>Magnoliopsida</taxon>
        <taxon>eudicotyledons</taxon>
        <taxon>Gunneridae</taxon>
        <taxon>Pentapetalae</taxon>
        <taxon>asterids</taxon>
        <taxon>campanulids</taxon>
        <taxon>Apiales</taxon>
        <taxon>Apiaceae</taxon>
        <taxon>Apioideae</taxon>
        <taxon>Scandiceae</taxon>
        <taxon>Daucinae</taxon>
        <taxon>Daucus</taxon>
        <taxon>Daucus sect. Daucus</taxon>
    </lineage>
</organism>
<dbReference type="PANTHER" id="PTHR23201">
    <property type="entry name" value="EXTENSIN, PROLINE-RICH PROTEIN"/>
    <property type="match status" value="1"/>
</dbReference>
<dbReference type="AlphaFoldDB" id="A0AAF1BBJ3"/>
<dbReference type="Pfam" id="PF02704">
    <property type="entry name" value="GASA"/>
    <property type="match status" value="1"/>
</dbReference>
<comment type="similarity">
    <text evidence="1">Belongs to the GASA family.</text>
</comment>
<feature type="signal peptide" evidence="2">
    <location>
        <begin position="1"/>
        <end position="21"/>
    </location>
</feature>
<sequence>MALRLFLLVALLLFCTLQVSSDSEITDQVKPLTYAGTFFRLCTCFRLLPHDLFDCQGLCQVRCGLHSRKNVCMRACGTCCARCNCVPPGTYGNREACGKCYTDMTTHGNRLKCP</sequence>
<name>A0AAF1BBJ3_DAUCS</name>
<evidence type="ECO:0000313" key="4">
    <source>
        <dbReference type="Proteomes" id="UP000077755"/>
    </source>
</evidence>
<dbReference type="InterPro" id="IPR003854">
    <property type="entry name" value="GASA"/>
</dbReference>
<evidence type="ECO:0000256" key="1">
    <source>
        <dbReference type="ARBA" id="ARBA00010582"/>
    </source>
</evidence>
<evidence type="ECO:0000313" key="3">
    <source>
        <dbReference type="EMBL" id="WOH13594.1"/>
    </source>
</evidence>
<keyword evidence="2" id="KW-0732">Signal</keyword>
<dbReference type="EMBL" id="CP093350">
    <property type="protein sequence ID" value="WOH13594.1"/>
    <property type="molecule type" value="Genomic_DNA"/>
</dbReference>
<keyword evidence="4" id="KW-1185">Reference proteome</keyword>
<proteinExistence type="inferred from homology"/>
<accession>A0AAF1BBJ3</accession>
<gene>
    <name evidence="3" type="ORF">DCAR_0833104</name>
</gene>